<evidence type="ECO:0000256" key="1">
    <source>
        <dbReference type="ARBA" id="ARBA00023239"/>
    </source>
</evidence>
<dbReference type="InterPro" id="IPR006680">
    <property type="entry name" value="Amidohydro-rel"/>
</dbReference>
<keyword evidence="1" id="KW-0456">Lyase</keyword>
<organism evidence="3 4">
    <name type="scientific">Streptomyces werraensis</name>
    <dbReference type="NCBI Taxonomy" id="68284"/>
    <lineage>
        <taxon>Bacteria</taxon>
        <taxon>Bacillati</taxon>
        <taxon>Actinomycetota</taxon>
        <taxon>Actinomycetes</taxon>
        <taxon>Kitasatosporales</taxon>
        <taxon>Streptomycetaceae</taxon>
        <taxon>Streptomyces</taxon>
    </lineage>
</organism>
<reference evidence="3 4" key="1">
    <citation type="submission" date="2024-06" db="EMBL/GenBank/DDBJ databases">
        <title>The Natural Products Discovery Center: Release of the First 8490 Sequenced Strains for Exploring Actinobacteria Biosynthetic Diversity.</title>
        <authorList>
            <person name="Kalkreuter E."/>
            <person name="Kautsar S.A."/>
            <person name="Yang D."/>
            <person name="Bader C.D."/>
            <person name="Teijaro C.N."/>
            <person name="Fluegel L."/>
            <person name="Davis C.M."/>
            <person name="Simpson J.R."/>
            <person name="Lauterbach L."/>
            <person name="Steele A.D."/>
            <person name="Gui C."/>
            <person name="Meng S."/>
            <person name="Li G."/>
            <person name="Viehrig K."/>
            <person name="Ye F."/>
            <person name="Su P."/>
            <person name="Kiefer A.F."/>
            <person name="Nichols A."/>
            <person name="Cepeda A.J."/>
            <person name="Yan W."/>
            <person name="Fan B."/>
            <person name="Jiang Y."/>
            <person name="Adhikari A."/>
            <person name="Zheng C.-J."/>
            <person name="Schuster L."/>
            <person name="Cowan T.M."/>
            <person name="Smanski M.J."/>
            <person name="Chevrette M.G."/>
            <person name="De Carvalho L.P.S."/>
            <person name="Shen B."/>
        </authorList>
    </citation>
    <scope>NUCLEOTIDE SEQUENCE [LARGE SCALE GENOMIC DNA]</scope>
    <source>
        <strain evidence="3 4">NPDC052768</strain>
    </source>
</reference>
<dbReference type="SUPFAM" id="SSF51556">
    <property type="entry name" value="Metallo-dependent hydrolases"/>
    <property type="match status" value="1"/>
</dbReference>
<protein>
    <submittedName>
        <fullName evidence="3">Amidohydrolase family protein</fullName>
    </submittedName>
</protein>
<gene>
    <name evidence="3" type="ORF">AB0K95_07035</name>
</gene>
<evidence type="ECO:0000259" key="2">
    <source>
        <dbReference type="Pfam" id="PF04909"/>
    </source>
</evidence>
<dbReference type="Proteomes" id="UP001552527">
    <property type="component" value="Unassembled WGS sequence"/>
</dbReference>
<proteinExistence type="predicted"/>
<dbReference type="Gene3D" id="3.20.20.140">
    <property type="entry name" value="Metal-dependent hydrolases"/>
    <property type="match status" value="1"/>
</dbReference>
<feature type="domain" description="Amidohydrolase-related" evidence="2">
    <location>
        <begin position="113"/>
        <end position="337"/>
    </location>
</feature>
<dbReference type="InterPro" id="IPR032465">
    <property type="entry name" value="ACMSD"/>
</dbReference>
<keyword evidence="4" id="KW-1185">Reference proteome</keyword>
<dbReference type="EMBL" id="JBFATE010000002">
    <property type="protein sequence ID" value="MEV5245023.1"/>
    <property type="molecule type" value="Genomic_DNA"/>
</dbReference>
<sequence length="355" mass="38094">MNVSSGLVPSNGTAAAGAAAGPAAPSRPPVVDACSLVYDDAAWRVYLNRLGENAPEYLDVFSASFCRYFDAPHSAYRDALAVCWQDAVDVLLPPGRPPFDLAAHLADRRQQGVTAEFAMGSAERLPDGRTVNEWLLETVRDVRDRIHVWAGISLRDPAAALRELERSLAAGATGLCVIPFLDGTDPADPRFAPVWDAAASARLPVWLHTGHHFARSHPSGLGSWRTVEALAGRHRELLLVAGHAGWPDVRETLLTAARHPGVYLEFSSHRPRHMPKPGSGWEPLLHHARGPARDRVLFGTSTWVNPGPTGSLADELTALGLPDDVVTAWLAGNAGALVARSAGAHRAERSGGRHR</sequence>
<name>A0ABV3JA35_9ACTN</name>
<evidence type="ECO:0000313" key="3">
    <source>
        <dbReference type="EMBL" id="MEV5245023.1"/>
    </source>
</evidence>
<dbReference type="RefSeq" id="WP_364019377.1">
    <property type="nucleotide sequence ID" value="NZ_JBFATD010000002.1"/>
</dbReference>
<comment type="caution">
    <text evidence="3">The sequence shown here is derived from an EMBL/GenBank/DDBJ whole genome shotgun (WGS) entry which is preliminary data.</text>
</comment>
<dbReference type="PANTHER" id="PTHR21240:SF19">
    <property type="entry name" value="CATALYTIC_ HYDROLASE"/>
    <property type="match status" value="1"/>
</dbReference>
<dbReference type="InterPro" id="IPR032466">
    <property type="entry name" value="Metal_Hydrolase"/>
</dbReference>
<accession>A0ABV3JA35</accession>
<evidence type="ECO:0000313" key="4">
    <source>
        <dbReference type="Proteomes" id="UP001552527"/>
    </source>
</evidence>
<dbReference type="PANTHER" id="PTHR21240">
    <property type="entry name" value="2-AMINO-3-CARBOXYLMUCONATE-6-SEMIALDEHYDE DECARBOXYLASE"/>
    <property type="match status" value="1"/>
</dbReference>
<dbReference type="Pfam" id="PF04909">
    <property type="entry name" value="Amidohydro_2"/>
    <property type="match status" value="1"/>
</dbReference>